<keyword evidence="4" id="KW-1185">Reference proteome</keyword>
<comment type="similarity">
    <text evidence="1">Belongs to the TCP11 family.</text>
</comment>
<proteinExistence type="inferred from homology"/>
<dbReference type="EMBL" id="CAWUHB010000006">
    <property type="protein sequence ID" value="CAK7212852.1"/>
    <property type="molecule type" value="Genomic_DNA"/>
</dbReference>
<dbReference type="Pfam" id="PF05794">
    <property type="entry name" value="Tcp11"/>
    <property type="match status" value="1"/>
</dbReference>
<feature type="region of interest" description="Disordered" evidence="2">
    <location>
        <begin position="411"/>
        <end position="438"/>
    </location>
</feature>
<feature type="region of interest" description="Disordered" evidence="2">
    <location>
        <begin position="209"/>
        <end position="293"/>
    </location>
</feature>
<accession>A0ABP0B064</accession>
<evidence type="ECO:0000313" key="4">
    <source>
        <dbReference type="Proteomes" id="UP001642405"/>
    </source>
</evidence>
<protein>
    <submittedName>
        <fullName evidence="3">Uncharacterized protein</fullName>
    </submittedName>
</protein>
<evidence type="ECO:0000256" key="2">
    <source>
        <dbReference type="SAM" id="MobiDB-lite"/>
    </source>
</evidence>
<evidence type="ECO:0000313" key="3">
    <source>
        <dbReference type="EMBL" id="CAK7212852.1"/>
    </source>
</evidence>
<feature type="region of interest" description="Disordered" evidence="2">
    <location>
        <begin position="1"/>
        <end position="112"/>
    </location>
</feature>
<feature type="compositionally biased region" description="Low complexity" evidence="2">
    <location>
        <begin position="73"/>
        <end position="102"/>
    </location>
</feature>
<feature type="compositionally biased region" description="Low complexity" evidence="2">
    <location>
        <begin position="411"/>
        <end position="431"/>
    </location>
</feature>
<name>A0ABP0B064_9PEZI</name>
<feature type="compositionally biased region" description="Acidic residues" evidence="2">
    <location>
        <begin position="22"/>
        <end position="31"/>
    </location>
</feature>
<dbReference type="Proteomes" id="UP001642405">
    <property type="component" value="Unassembled WGS sequence"/>
</dbReference>
<dbReference type="PANTHER" id="PTHR12832">
    <property type="entry name" value="TESTIS-SPECIFIC PROTEIN PBS13 T-COMPLEX 11"/>
    <property type="match status" value="1"/>
</dbReference>
<dbReference type="PANTHER" id="PTHR12832:SF18">
    <property type="entry name" value="IQ CALMODULIN-BINDING MOTIF DOMAIN PROTEIN (AFU_ORTHOLOGUE AFUA_1G08920)"/>
    <property type="match status" value="1"/>
</dbReference>
<feature type="compositionally biased region" description="Low complexity" evidence="2">
    <location>
        <begin position="254"/>
        <end position="278"/>
    </location>
</feature>
<gene>
    <name evidence="3" type="ORF">SCUCBS95973_001601</name>
</gene>
<sequence length="1177" mass="128435">MDSTSDVPEPTRTDLPLPLANEDAETDEDGMVDGSSSPSEASPPARIYTPPPHIAARFYRTSTQTRRKGSATSSRRNSVSSNHSRSSHGFGFPAGSSSSSGANQSKHVAQHLRRASILADRKARLADRAAHAEQVRLRAALAKAAVRDISVSEERAQAAAQAREKKLEEIAAACAEEVKRAKAVAETMKEKREQNLLRLRQQIKDRLDEAERRREELRRNNAAGRSRSRGQSIPSSRKQVEVMPQVAELKETLSQDASDSASVASRPDSSGNSSSSDSPSHDHETPAPALTPDEAAYKVQNWWRKTYRKRVINDFQQLGLAVDSVRDTSFEEVVELLAQERVMLATGKVLRLCGIEEGRTSPVKEIVVVRAFLSAFLILGHPTQVLSDDEGQAAVTSGQSINYSLTSASARGASTSTTNTSASSSTSPSVSSRERDDLTNPRLQELVGKAKDLLICFETILSRLTLANSYAPPPSLASELVESYDSFHNAFIAWKARDAGALVEVMIAQFVELDAIWQTVKDGTDASVSDTYRESIQKNQLTLMVRIKRLAGPEEGKKKIFDAVRKARKAKAEAKRKAAAATANSNMKPREAMDTSIETAMGSLTGSRTGSDHPNKAAVSGPNCGPSAAIASTSAAGAAPPAAVSVSDAAISGLLPHAKPISETSAEAKLRGLRFGPANEKYSSSPLPENRVIVHELAVNREYRISSSQFRQRQAAWMEPIFHRMRKTMSSENREDQEEHFYYLLTIAETMRASLERLTTPGKKIHQFIGELLDTEVAQRQFAMGSFSYDRFFASIGQLLPKLCAPIRDDEVKELVDNTLHQGNYVDRLQALLSFIDAMQTDHVNFMMSVAAPQLLMSATAYETRRFARLVSGDAEEAVAASDEDAGYASRIATTVSAEEQLPASTTAWRVARGKVLEEAAKRDPEGINHPKSCPKPDQFYAQMMVDLFTQLSPIPMDEMPEMLRLDHARAEKWGAMTRRIVTAGAVLLQCKNLLKRDVRLPWKTEAHRVMLVLEKAEKDFAKDPAALNSSLVIDGVIAALESGRSMPPATKAQLRTFVERTMAASAVAATARNSPEAGSGDAIPQEPVLRLLLHRLRGYLVARLAAGSSAERTRQTNAAGDRLTGLGLAEFVDRVREMMDEVTRVSEIDRETHGVFWEAVAAHVESEAAASLATSS</sequence>
<dbReference type="InterPro" id="IPR008862">
    <property type="entry name" value="Tcp11"/>
</dbReference>
<comment type="caution">
    <text evidence="3">The sequence shown here is derived from an EMBL/GenBank/DDBJ whole genome shotgun (WGS) entry which is preliminary data.</text>
</comment>
<organism evidence="3 4">
    <name type="scientific">Sporothrix curviconia</name>
    <dbReference type="NCBI Taxonomy" id="1260050"/>
    <lineage>
        <taxon>Eukaryota</taxon>
        <taxon>Fungi</taxon>
        <taxon>Dikarya</taxon>
        <taxon>Ascomycota</taxon>
        <taxon>Pezizomycotina</taxon>
        <taxon>Sordariomycetes</taxon>
        <taxon>Sordariomycetidae</taxon>
        <taxon>Ophiostomatales</taxon>
        <taxon>Ophiostomataceae</taxon>
        <taxon>Sporothrix</taxon>
    </lineage>
</organism>
<evidence type="ECO:0000256" key="1">
    <source>
        <dbReference type="ARBA" id="ARBA00010954"/>
    </source>
</evidence>
<feature type="region of interest" description="Disordered" evidence="2">
    <location>
        <begin position="602"/>
        <end position="621"/>
    </location>
</feature>
<feature type="compositionally biased region" description="Basic and acidic residues" evidence="2">
    <location>
        <begin position="209"/>
        <end position="219"/>
    </location>
</feature>
<reference evidence="3 4" key="1">
    <citation type="submission" date="2024-01" db="EMBL/GenBank/DDBJ databases">
        <authorList>
            <person name="Allen C."/>
            <person name="Tagirdzhanova G."/>
        </authorList>
    </citation>
    <scope>NUCLEOTIDE SEQUENCE [LARGE SCALE GENOMIC DNA]</scope>
</reference>
<feature type="compositionally biased region" description="Low complexity" evidence="2">
    <location>
        <begin position="35"/>
        <end position="45"/>
    </location>
</feature>